<reference evidence="2 3" key="1">
    <citation type="journal article" date="2023" name="Hortic Res">
        <title>Pangenome of water caltrop reveals structural variations and asymmetric subgenome divergence after allopolyploidization.</title>
        <authorList>
            <person name="Zhang X."/>
            <person name="Chen Y."/>
            <person name="Wang L."/>
            <person name="Yuan Y."/>
            <person name="Fang M."/>
            <person name="Shi L."/>
            <person name="Lu R."/>
            <person name="Comes H.P."/>
            <person name="Ma Y."/>
            <person name="Chen Y."/>
            <person name="Huang G."/>
            <person name="Zhou Y."/>
            <person name="Zheng Z."/>
            <person name="Qiu Y."/>
        </authorList>
    </citation>
    <scope>NUCLEOTIDE SEQUENCE [LARGE SCALE GENOMIC DNA]</scope>
    <source>
        <strain evidence="2">F231</strain>
    </source>
</reference>
<sequence length="94" mass="10061">MASPIKSYVSYCYFLIALLLSPSSLTTAADFSSPICSGTLDPSRCFQVIKMIPGAGQAASLSRWLEPLSAFPSPRAIRFTATCSPSLRQPITLS</sequence>
<organism evidence="2 3">
    <name type="scientific">Trapa natans</name>
    <name type="common">Water chestnut</name>
    <dbReference type="NCBI Taxonomy" id="22666"/>
    <lineage>
        <taxon>Eukaryota</taxon>
        <taxon>Viridiplantae</taxon>
        <taxon>Streptophyta</taxon>
        <taxon>Embryophyta</taxon>
        <taxon>Tracheophyta</taxon>
        <taxon>Spermatophyta</taxon>
        <taxon>Magnoliopsida</taxon>
        <taxon>eudicotyledons</taxon>
        <taxon>Gunneridae</taxon>
        <taxon>Pentapetalae</taxon>
        <taxon>rosids</taxon>
        <taxon>malvids</taxon>
        <taxon>Myrtales</taxon>
        <taxon>Lythraceae</taxon>
        <taxon>Trapa</taxon>
    </lineage>
</organism>
<accession>A0AAN7KQA1</accession>
<dbReference type="EMBL" id="JAXQNO010000022">
    <property type="protein sequence ID" value="KAK4767137.1"/>
    <property type="molecule type" value="Genomic_DNA"/>
</dbReference>
<name>A0AAN7KQA1_TRANT</name>
<feature type="chain" id="PRO_5042889433" description="Pectinesterase inhibitor domain-containing protein" evidence="1">
    <location>
        <begin position="29"/>
        <end position="94"/>
    </location>
</feature>
<evidence type="ECO:0000313" key="3">
    <source>
        <dbReference type="Proteomes" id="UP001346149"/>
    </source>
</evidence>
<evidence type="ECO:0000313" key="2">
    <source>
        <dbReference type="EMBL" id="KAK4767137.1"/>
    </source>
</evidence>
<evidence type="ECO:0000256" key="1">
    <source>
        <dbReference type="SAM" id="SignalP"/>
    </source>
</evidence>
<gene>
    <name evidence="2" type="ORF">SAY86_014887</name>
</gene>
<keyword evidence="1" id="KW-0732">Signal</keyword>
<dbReference type="Proteomes" id="UP001346149">
    <property type="component" value="Unassembled WGS sequence"/>
</dbReference>
<feature type="signal peptide" evidence="1">
    <location>
        <begin position="1"/>
        <end position="28"/>
    </location>
</feature>
<protein>
    <recommendedName>
        <fullName evidence="4">Pectinesterase inhibitor domain-containing protein</fullName>
    </recommendedName>
</protein>
<keyword evidence="3" id="KW-1185">Reference proteome</keyword>
<proteinExistence type="predicted"/>
<comment type="caution">
    <text evidence="2">The sequence shown here is derived from an EMBL/GenBank/DDBJ whole genome shotgun (WGS) entry which is preliminary data.</text>
</comment>
<evidence type="ECO:0008006" key="4">
    <source>
        <dbReference type="Google" id="ProtNLM"/>
    </source>
</evidence>
<dbReference type="AlphaFoldDB" id="A0AAN7KQA1"/>